<evidence type="ECO:0000259" key="1">
    <source>
        <dbReference type="Pfam" id="PF14024"/>
    </source>
</evidence>
<dbReference type="Pfam" id="PF14024">
    <property type="entry name" value="DUF4240"/>
    <property type="match status" value="1"/>
</dbReference>
<keyword evidence="3" id="KW-1185">Reference proteome</keyword>
<gene>
    <name evidence="2" type="ORF">Dsi01nite_053830</name>
</gene>
<dbReference type="AlphaFoldDB" id="A0A919PPG4"/>
<dbReference type="Proteomes" id="UP000660611">
    <property type="component" value="Unassembled WGS sequence"/>
</dbReference>
<proteinExistence type="predicted"/>
<dbReference type="EMBL" id="BONQ01000083">
    <property type="protein sequence ID" value="GIG47342.1"/>
    <property type="molecule type" value="Genomic_DNA"/>
</dbReference>
<dbReference type="RefSeq" id="WP_203849082.1">
    <property type="nucleotide sequence ID" value="NZ_BAAAVW010000018.1"/>
</dbReference>
<feature type="domain" description="DUF4240" evidence="1">
    <location>
        <begin position="1"/>
        <end position="120"/>
    </location>
</feature>
<reference evidence="2" key="1">
    <citation type="submission" date="2021-01" db="EMBL/GenBank/DDBJ databases">
        <title>Whole genome shotgun sequence of Dactylosporangium siamense NBRC 106093.</title>
        <authorList>
            <person name="Komaki H."/>
            <person name="Tamura T."/>
        </authorList>
    </citation>
    <scope>NUCLEOTIDE SEQUENCE</scope>
    <source>
        <strain evidence="2">NBRC 106093</strain>
    </source>
</reference>
<dbReference type="InterPro" id="IPR025334">
    <property type="entry name" value="DUF4240"/>
</dbReference>
<accession>A0A919PPG4</accession>
<organism evidence="2 3">
    <name type="scientific">Dactylosporangium siamense</name>
    <dbReference type="NCBI Taxonomy" id="685454"/>
    <lineage>
        <taxon>Bacteria</taxon>
        <taxon>Bacillati</taxon>
        <taxon>Actinomycetota</taxon>
        <taxon>Actinomycetes</taxon>
        <taxon>Micromonosporales</taxon>
        <taxon>Micromonosporaceae</taxon>
        <taxon>Dactylosporangium</taxon>
    </lineage>
</organism>
<sequence>MTDDEFWSLIDVFEGRFDVCDNGPYERLSATLAAGPEERIFGFADKLAELLFGLDRRDLATVSRTPLGDDGFLYVRCAVVVGGRAAYTSVLADRTAFIPFTVDYGGHAAALLDVASNAYTSKTGLEWDHLEPHDFETMSNEEGWLP</sequence>
<evidence type="ECO:0000313" key="2">
    <source>
        <dbReference type="EMBL" id="GIG47342.1"/>
    </source>
</evidence>
<name>A0A919PPG4_9ACTN</name>
<comment type="caution">
    <text evidence="2">The sequence shown here is derived from an EMBL/GenBank/DDBJ whole genome shotgun (WGS) entry which is preliminary data.</text>
</comment>
<protein>
    <recommendedName>
        <fullName evidence="1">DUF4240 domain-containing protein</fullName>
    </recommendedName>
</protein>
<evidence type="ECO:0000313" key="3">
    <source>
        <dbReference type="Proteomes" id="UP000660611"/>
    </source>
</evidence>